<evidence type="ECO:0000256" key="1">
    <source>
        <dbReference type="SAM" id="SignalP"/>
    </source>
</evidence>
<name>A0A4Y5Z3Y9_9GAMM</name>
<dbReference type="KEGG" id="lpy:FIV34_08550"/>
<gene>
    <name evidence="2" type="ORF">FIV34_08550</name>
</gene>
<reference evidence="2 3" key="1">
    <citation type="submission" date="2019-06" db="EMBL/GenBank/DDBJ databases">
        <title>A complete genome sequence for Luteibacter pinisoli MAH-14.</title>
        <authorList>
            <person name="Baltrus D.A."/>
        </authorList>
    </citation>
    <scope>NUCLEOTIDE SEQUENCE [LARGE SCALE GENOMIC DNA]</scope>
    <source>
        <strain evidence="2 3">MAH-14</strain>
    </source>
</reference>
<feature type="signal peptide" evidence="1">
    <location>
        <begin position="1"/>
        <end position="22"/>
    </location>
</feature>
<dbReference type="Proteomes" id="UP000316093">
    <property type="component" value="Chromosome"/>
</dbReference>
<dbReference type="EMBL" id="CP041046">
    <property type="protein sequence ID" value="QDE39245.1"/>
    <property type="molecule type" value="Genomic_DNA"/>
</dbReference>
<feature type="chain" id="PRO_5021338271" evidence="1">
    <location>
        <begin position="23"/>
        <end position="131"/>
    </location>
</feature>
<dbReference type="AlphaFoldDB" id="A0A4Y5Z3Y9"/>
<dbReference type="OrthoDB" id="5957510at2"/>
<accession>A0A4Y5Z3Y9</accession>
<evidence type="ECO:0000313" key="2">
    <source>
        <dbReference type="EMBL" id="QDE39245.1"/>
    </source>
</evidence>
<protein>
    <submittedName>
        <fullName evidence="2">Uncharacterized protein</fullName>
    </submittedName>
</protein>
<proteinExistence type="predicted"/>
<sequence>MATLIESLTALAVFAIGASASATWLARSTADTSQASARVRALGIASDMEARLRAHRAGVHAGHYRHAIPARIDCRKACSPAQLAQHDLAAFHAALASAWGRGANGDVACDQGACLIRITWPGGALHWGVAP</sequence>
<dbReference type="RefSeq" id="WP_139981575.1">
    <property type="nucleotide sequence ID" value="NZ_CP041046.1"/>
</dbReference>
<keyword evidence="3" id="KW-1185">Reference proteome</keyword>
<evidence type="ECO:0000313" key="3">
    <source>
        <dbReference type="Proteomes" id="UP000316093"/>
    </source>
</evidence>
<keyword evidence="1" id="KW-0732">Signal</keyword>
<organism evidence="2 3">
    <name type="scientific">Luteibacter pinisoli</name>
    <dbReference type="NCBI Taxonomy" id="2589080"/>
    <lineage>
        <taxon>Bacteria</taxon>
        <taxon>Pseudomonadati</taxon>
        <taxon>Pseudomonadota</taxon>
        <taxon>Gammaproteobacteria</taxon>
        <taxon>Lysobacterales</taxon>
        <taxon>Rhodanobacteraceae</taxon>
        <taxon>Luteibacter</taxon>
    </lineage>
</organism>